<evidence type="ECO:0000313" key="6">
    <source>
        <dbReference type="Proteomes" id="UP000308196"/>
    </source>
</evidence>
<dbReference type="EMBL" id="LR590484">
    <property type="protein sequence ID" value="VTR49869.1"/>
    <property type="molecule type" value="Genomic_DNA"/>
</dbReference>
<reference evidence="5 6" key="1">
    <citation type="submission" date="2019-05" db="EMBL/GenBank/DDBJ databases">
        <authorList>
            <consortium name="Pathogen Informatics"/>
        </authorList>
    </citation>
    <scope>NUCLEOTIDE SEQUENCE [LARGE SCALE GENOMIC DNA]</scope>
    <source>
        <strain evidence="5 6">NCTC11429</strain>
    </source>
</reference>
<keyword evidence="1" id="KW-0805">Transcription regulation</keyword>
<dbReference type="RefSeq" id="WP_028070835.1">
    <property type="nucleotide sequence ID" value="NZ_LR590484.1"/>
</dbReference>
<proteinExistence type="predicted"/>
<dbReference type="PANTHER" id="PTHR46796:SF13">
    <property type="entry name" value="HTH-TYPE TRANSCRIPTIONAL ACTIVATOR RHAS"/>
    <property type="match status" value="1"/>
</dbReference>
<evidence type="ECO:0000256" key="2">
    <source>
        <dbReference type="ARBA" id="ARBA00023125"/>
    </source>
</evidence>
<gene>
    <name evidence="5" type="ORF">NCTC11429_03969</name>
</gene>
<organism evidence="5 6">
    <name type="scientific">Sphingobacterium thalpophilum</name>
    <dbReference type="NCBI Taxonomy" id="259"/>
    <lineage>
        <taxon>Bacteria</taxon>
        <taxon>Pseudomonadati</taxon>
        <taxon>Bacteroidota</taxon>
        <taxon>Sphingobacteriia</taxon>
        <taxon>Sphingobacteriales</taxon>
        <taxon>Sphingobacteriaceae</taxon>
        <taxon>Sphingobacterium</taxon>
    </lineage>
</organism>
<dbReference type="PANTHER" id="PTHR46796">
    <property type="entry name" value="HTH-TYPE TRANSCRIPTIONAL ACTIVATOR RHAS-RELATED"/>
    <property type="match status" value="1"/>
</dbReference>
<dbReference type="InterPro" id="IPR046532">
    <property type="entry name" value="DUF6597"/>
</dbReference>
<protein>
    <submittedName>
        <fullName evidence="5">DNA-binding transcriptional activator FeaR</fullName>
    </submittedName>
</protein>
<dbReference type="AlphaFoldDB" id="A0A4U9VV37"/>
<dbReference type="GO" id="GO:0043565">
    <property type="term" value="F:sequence-specific DNA binding"/>
    <property type="evidence" value="ECO:0007669"/>
    <property type="project" value="InterPro"/>
</dbReference>
<dbReference type="Pfam" id="PF12833">
    <property type="entry name" value="HTH_18"/>
    <property type="match status" value="1"/>
</dbReference>
<dbReference type="SMART" id="SM00342">
    <property type="entry name" value="HTH_ARAC"/>
    <property type="match status" value="1"/>
</dbReference>
<dbReference type="Gene3D" id="1.10.10.60">
    <property type="entry name" value="Homeodomain-like"/>
    <property type="match status" value="1"/>
</dbReference>
<dbReference type="InterPro" id="IPR009057">
    <property type="entry name" value="Homeodomain-like_sf"/>
</dbReference>
<dbReference type="Pfam" id="PF20240">
    <property type="entry name" value="DUF6597"/>
    <property type="match status" value="1"/>
</dbReference>
<sequence>MQITAPDILSAYIRHYLILNCDYSCERRLRLFSDASMGMVFCLDQSSISMDRTPLLSPSFVYGQISQFKDLYLAHRTSFIVVVFQPDGLFKLLGIPAYSLKDQIIDAQDLFGQAGRKLTVQLININSVKEQLNILNSFFYTRSSNSQASDQHIISSATELISKHQQPVTVEKLVRHTGYSERHIERVFHEHIGLSPKKFAGIIQLHRFLKLLKNSADRHNMTGLAYEAGYFDQSHLIRSFRKNIGLTPSEYLKSNRLAINFMEFASPSATMSDLYNFP</sequence>
<dbReference type="InterPro" id="IPR018060">
    <property type="entry name" value="HTH_AraC"/>
</dbReference>
<dbReference type="GeneID" id="78464592"/>
<dbReference type="Proteomes" id="UP000308196">
    <property type="component" value="Chromosome"/>
</dbReference>
<evidence type="ECO:0000256" key="3">
    <source>
        <dbReference type="ARBA" id="ARBA00023163"/>
    </source>
</evidence>
<accession>A0A4U9VV37</accession>
<evidence type="ECO:0000313" key="5">
    <source>
        <dbReference type="EMBL" id="VTR49869.1"/>
    </source>
</evidence>
<dbReference type="KEGG" id="stha:NCTC11429_03969"/>
<evidence type="ECO:0000256" key="1">
    <source>
        <dbReference type="ARBA" id="ARBA00023015"/>
    </source>
</evidence>
<dbReference type="InterPro" id="IPR050204">
    <property type="entry name" value="AraC_XylS_family_regulators"/>
</dbReference>
<dbReference type="GO" id="GO:0003700">
    <property type="term" value="F:DNA-binding transcription factor activity"/>
    <property type="evidence" value="ECO:0007669"/>
    <property type="project" value="InterPro"/>
</dbReference>
<dbReference type="PROSITE" id="PS01124">
    <property type="entry name" value="HTH_ARAC_FAMILY_2"/>
    <property type="match status" value="1"/>
</dbReference>
<evidence type="ECO:0000259" key="4">
    <source>
        <dbReference type="PROSITE" id="PS01124"/>
    </source>
</evidence>
<dbReference type="SUPFAM" id="SSF46689">
    <property type="entry name" value="Homeodomain-like"/>
    <property type="match status" value="2"/>
</dbReference>
<keyword evidence="2 5" id="KW-0238">DNA-binding</keyword>
<feature type="domain" description="HTH araC/xylS-type" evidence="4">
    <location>
        <begin position="155"/>
        <end position="254"/>
    </location>
</feature>
<name>A0A4U9VV37_9SPHI</name>
<keyword evidence="3" id="KW-0804">Transcription</keyword>
<dbReference type="STRING" id="1123265.GCA_000686625_04183"/>